<dbReference type="PANTHER" id="PTHR16771">
    <property type="entry name" value="26 PROTEASOME COMPLEX SUBUNIT DSS1"/>
    <property type="match status" value="1"/>
</dbReference>
<evidence type="ECO:0000256" key="3">
    <source>
        <dbReference type="SAM" id="MobiDB-lite"/>
    </source>
</evidence>
<dbReference type="Pfam" id="PF05160">
    <property type="entry name" value="DSS1_SEM1"/>
    <property type="match status" value="1"/>
</dbReference>
<dbReference type="InterPro" id="IPR007834">
    <property type="entry name" value="DSS1_SEM1"/>
</dbReference>
<dbReference type="GO" id="GO:0006406">
    <property type="term" value="P:mRNA export from nucleus"/>
    <property type="evidence" value="ECO:0007669"/>
    <property type="project" value="UniProtKB-UniRule"/>
</dbReference>
<keyword evidence="2" id="KW-0539">Nucleus</keyword>
<feature type="region of interest" description="Disordered" evidence="3">
    <location>
        <begin position="1"/>
        <end position="21"/>
    </location>
</feature>
<protein>
    <recommendedName>
        <fullName evidence="2">26S proteasome complex subunit SEM1</fullName>
    </recommendedName>
</protein>
<evidence type="ECO:0000313" key="4">
    <source>
        <dbReference type="EMBL" id="ALS04560.1"/>
    </source>
</evidence>
<dbReference type="AlphaFoldDB" id="A0A0U2T7H1"/>
<keyword evidence="2 4" id="KW-0647">Proteasome</keyword>
<proteinExistence type="evidence at transcript level"/>
<comment type="subcellular location">
    <subcellularLocation>
        <location evidence="2">Nucleus</location>
    </subcellularLocation>
</comment>
<dbReference type="GO" id="GO:0000724">
    <property type="term" value="P:double-strand break repair via homologous recombination"/>
    <property type="evidence" value="ECO:0007669"/>
    <property type="project" value="TreeGrafter"/>
</dbReference>
<name>A0A0U2T7H1_9MAXI</name>
<accession>A0A0U2T7H1</accession>
<comment type="similarity">
    <text evidence="1 2">Belongs to the DSS1/SEM1 family.</text>
</comment>
<feature type="compositionally biased region" description="Acidic residues" evidence="3">
    <location>
        <begin position="10"/>
        <end position="21"/>
    </location>
</feature>
<dbReference type="GO" id="GO:0008541">
    <property type="term" value="C:proteasome regulatory particle, lid subcomplex"/>
    <property type="evidence" value="ECO:0007669"/>
    <property type="project" value="UniProtKB-UniRule"/>
</dbReference>
<evidence type="ECO:0000256" key="1">
    <source>
        <dbReference type="ARBA" id="ARBA00034491"/>
    </source>
</evidence>
<sequence length="68" mass="8316">MSSSQKTLDLLEEDDEFEEFEQEDWDIRREDQTDIKVWEDNWDNDDLESDFCNQLRKVLEAADEQQEK</sequence>
<evidence type="ECO:0000256" key="2">
    <source>
        <dbReference type="RuleBase" id="RU369057"/>
    </source>
</evidence>
<dbReference type="GO" id="GO:0043248">
    <property type="term" value="P:proteasome assembly"/>
    <property type="evidence" value="ECO:0007669"/>
    <property type="project" value="UniProtKB-UniRule"/>
</dbReference>
<organism evidence="4">
    <name type="scientific">Pseudodiaptomus poplesia</name>
    <dbReference type="NCBI Taxonomy" id="213370"/>
    <lineage>
        <taxon>Eukaryota</taxon>
        <taxon>Metazoa</taxon>
        <taxon>Ecdysozoa</taxon>
        <taxon>Arthropoda</taxon>
        <taxon>Crustacea</taxon>
        <taxon>Multicrustacea</taxon>
        <taxon>Hexanauplia</taxon>
        <taxon>Copepoda</taxon>
        <taxon>Calanoida</taxon>
        <taxon>Pseudodiaptomidae</taxon>
        <taxon>Pseudodiaptomus</taxon>
    </lineage>
</organism>
<reference evidence="4" key="1">
    <citation type="journal article" date="2015" name="Sci. Rep.">
        <title>Spliced leader RNA trans-splicing discovered in copepods.</title>
        <authorList>
            <person name="Yang F."/>
            <person name="Xu D."/>
            <person name="Zhuang Y."/>
            <person name="Yi X."/>
            <person name="Huang Y."/>
            <person name="Chen H."/>
            <person name="Lin S."/>
            <person name="Campbell D.A."/>
            <person name="Sturm N.R."/>
            <person name="Liu G."/>
            <person name="Zhang H."/>
        </authorList>
    </citation>
    <scope>NUCLEOTIDE SEQUENCE</scope>
</reference>
<dbReference type="EMBL" id="KT754726">
    <property type="protein sequence ID" value="ALS04560.1"/>
    <property type="molecule type" value="mRNA"/>
</dbReference>
<comment type="function">
    <text evidence="2">Component of the 26S proteasome, a multiprotein complex involved in the ATP-dependent degradation of ubiquitinated proteins.</text>
</comment>
<dbReference type="SMART" id="SM01385">
    <property type="entry name" value="DSS1_SEM1"/>
    <property type="match status" value="1"/>
</dbReference>
<dbReference type="PANTHER" id="PTHR16771:SF0">
    <property type="entry name" value="26S PROTEASOME COMPLEX SUBUNIT SEM1"/>
    <property type="match status" value="1"/>
</dbReference>
<dbReference type="GO" id="GO:0005634">
    <property type="term" value="C:nucleus"/>
    <property type="evidence" value="ECO:0007669"/>
    <property type="project" value="UniProtKB-SubCell"/>
</dbReference>